<dbReference type="AlphaFoldDB" id="A0A1I1SKI0"/>
<reference evidence="3" key="1">
    <citation type="submission" date="2016-10" db="EMBL/GenBank/DDBJ databases">
        <authorList>
            <person name="Varghese N."/>
            <person name="Submissions S."/>
        </authorList>
    </citation>
    <scope>NUCLEOTIDE SEQUENCE [LARGE SCALE GENOMIC DNA]</scope>
    <source>
        <strain evidence="3">DSM 7481</strain>
    </source>
</reference>
<evidence type="ECO:0000313" key="2">
    <source>
        <dbReference type="EMBL" id="SFD44393.1"/>
    </source>
</evidence>
<dbReference type="Gene3D" id="1.20.910.10">
    <property type="entry name" value="Heme oxygenase-like"/>
    <property type="match status" value="1"/>
</dbReference>
<sequence length="506" mass="56152">MELRRALSDHEGICFPVPAMRTSTLPAYSSDDFNAQRSGAPASRPVLQEGPFQSLHTALHQPDPTPEARERGAALLRDTLARGDLPGATLPEDPNELHAWMARNHAAVAAQYEEYLAARREGAGRRYFTNRAHALYFLRAVAPTKLVDGSWLYGLLRHARNPRLEELVRTYLEELGDGAPDKNHVVLYRQLMARYGLVQGPALPDALHEQGAVQLALAWNAEDFLPEVIGFNLGYEQLPLHLLITAYELNELGIDPYYFTLHVTVDNADTGHARQACDAVLQLLPRHGDADAFWHRVREGARLGDAGLGTARVIADFDIAAEVVRIFQGKCGAGQGMHSDYCRVAGRSVNAWLSEPERMDAFLEALVQANWIRPGRPVAESRFWGLLQGPRAEMFGVFSPYELQVIHDWIRGAEASADGQAYFEPAAANEARRRPTFRALHRARREDAGPAGTEDVLDSDLVAFKDRLRTLDAAAQFDALVHAMSPSEHWTPVGLYATRRFVAAHP</sequence>
<dbReference type="InterPro" id="IPR016084">
    <property type="entry name" value="Haem_Oase-like_multi-hlx"/>
</dbReference>
<evidence type="ECO:0000256" key="1">
    <source>
        <dbReference type="SAM" id="MobiDB-lite"/>
    </source>
</evidence>
<keyword evidence="3" id="KW-1185">Reference proteome</keyword>
<dbReference type="SMART" id="SM01236">
    <property type="entry name" value="Haem_oxygenase_2"/>
    <property type="match status" value="1"/>
</dbReference>
<dbReference type="EMBL" id="FOMQ01000002">
    <property type="protein sequence ID" value="SFD44393.1"/>
    <property type="molecule type" value="Genomic_DNA"/>
</dbReference>
<organism evidence="2 3">
    <name type="scientific">Paracidovorax konjaci</name>
    <dbReference type="NCBI Taxonomy" id="32040"/>
    <lineage>
        <taxon>Bacteria</taxon>
        <taxon>Pseudomonadati</taxon>
        <taxon>Pseudomonadota</taxon>
        <taxon>Betaproteobacteria</taxon>
        <taxon>Burkholderiales</taxon>
        <taxon>Comamonadaceae</taxon>
        <taxon>Paracidovorax</taxon>
    </lineage>
</organism>
<protein>
    <submittedName>
        <fullName evidence="2">Iron-containing redox enzyme</fullName>
    </submittedName>
</protein>
<dbReference type="Pfam" id="PF14518">
    <property type="entry name" value="Haem_oxygenas_2"/>
    <property type="match status" value="1"/>
</dbReference>
<feature type="compositionally biased region" description="Polar residues" evidence="1">
    <location>
        <begin position="28"/>
        <end position="37"/>
    </location>
</feature>
<gene>
    <name evidence="2" type="ORF">SAMN04489710_102131</name>
</gene>
<proteinExistence type="predicted"/>
<name>A0A1I1SKI0_9BURK</name>
<evidence type="ECO:0000313" key="3">
    <source>
        <dbReference type="Proteomes" id="UP000199517"/>
    </source>
</evidence>
<dbReference type="Proteomes" id="UP000199517">
    <property type="component" value="Unassembled WGS sequence"/>
</dbReference>
<dbReference type="STRING" id="32040.SAMN04489710_102131"/>
<accession>A0A1I1SKI0</accession>
<feature type="region of interest" description="Disordered" evidence="1">
    <location>
        <begin position="28"/>
        <end position="47"/>
    </location>
</feature>